<keyword evidence="2" id="KW-0862">Zinc</keyword>
<dbReference type="SUPFAM" id="SSF54928">
    <property type="entry name" value="RNA-binding domain, RBD"/>
    <property type="match status" value="1"/>
</dbReference>
<dbReference type="Pfam" id="PF14570">
    <property type="entry name" value="zf-RING_4"/>
    <property type="match status" value="1"/>
</dbReference>
<feature type="domain" description="RRM" evidence="8">
    <location>
        <begin position="166"/>
        <end position="237"/>
    </location>
</feature>
<feature type="compositionally biased region" description="Polar residues" evidence="6">
    <location>
        <begin position="334"/>
        <end position="363"/>
    </location>
</feature>
<sequence>MVKGDIETAMINNSSSTVIPGQQQQSNGCQSYRTGQQQTNATVNGTNTNTATANTTNNGTVTTDFPDVSTECPLCMENLDIDDLDFFPCSCGYQVCRFCWHRLKNDDNGLCPACRQPYPDSPIHFSAISIERVEELKKLKKKQKDKQKLKDGNKQNLSTIRVVQKNLLFVIGIPPRFTQEELRKEFSKYGKIVKMVINSSSAYVTYTRPEDAVAAIKTLNDSSQQQQQQTGISLTSGTKPSRNQLTANGGISTFGGSILTSVKASLGTTKYCTHWLRSMYLHEMAEQEASFTKEEMQAGKHTEYEKRLIQHYLDIIASEREKERQLLQQQQQLTIQTNGSKPTQQQRPYSTTTTGSRISNSPPIEQHFRKSSNELGQNSNGEISIDNDNSDQMVSVQNDRFIDNDLVKERKKKSFNHYYNDGQIRYSSRVFYRRPQQQQQNDRISLSKRSSLMSLAGNSYQNDRNRYSYYVKPEKNYCESIDGDPQRWLSSSSATTSVDMVEKTQAIKIMQHNSSSSTNTTTTNGHNSDSSSGNSSLSSTPNHHHHHTHHHHSHHHHVVESSMFSNFSSSSSSGTSSLSCDESSSSSSSSNSSTPDNIQQQAKQQQHCGEQELLHQITNEDDNDIVLDNDDDLDFDPISLTLEAMLGSTSSNNNNNNISYVNGNQTNGLTNGTSIGGSDMMIIQPNNNHVHNNLVQHQSSNMMNNNGNGRENQSTIQPANLSQHFGCDSFLEQQQTNQLLNRLALLNLGNNVECQNNGKQQQPPIPFNSNSNGDSSLFNSLYSQQQSINNTGFGHRSSPSQLQQQQQFFNNQSALHQNLSLLSMLQQQKQQQQQQNLDHFLQQQSSNNNLGGGNKWYNFGQIMPMLSTNNNANPNII</sequence>
<accession>A0ABQ8J937</accession>
<gene>
    <name evidence="9" type="primary">CNOT4</name>
    <name evidence="9" type="ORF">DERP_005576</name>
</gene>
<dbReference type="PANTHER" id="PTHR12603">
    <property type="entry name" value="CCR4-NOT TRANSCRIPTION COMPLEX RELATED"/>
    <property type="match status" value="1"/>
</dbReference>
<dbReference type="InterPro" id="IPR012677">
    <property type="entry name" value="Nucleotide-bd_a/b_plait_sf"/>
</dbReference>
<reference evidence="9 10" key="2">
    <citation type="journal article" date="2022" name="Mol. Biol. Evol.">
        <title>Comparative Genomics Reveals Insights into the Divergent Evolution of Astigmatic Mites and Household Pest Adaptations.</title>
        <authorList>
            <person name="Xiong Q."/>
            <person name="Wan A.T."/>
            <person name="Liu X."/>
            <person name="Fung C.S."/>
            <person name="Xiao X."/>
            <person name="Malainual N."/>
            <person name="Hou J."/>
            <person name="Wang L."/>
            <person name="Wang M."/>
            <person name="Yang K.Y."/>
            <person name="Cui Y."/>
            <person name="Leung E.L."/>
            <person name="Nong W."/>
            <person name="Shin S.K."/>
            <person name="Au S.W."/>
            <person name="Jeong K.Y."/>
            <person name="Chew F.T."/>
            <person name="Hui J.H."/>
            <person name="Leung T.F."/>
            <person name="Tungtrongchitr A."/>
            <person name="Zhong N."/>
            <person name="Liu Z."/>
            <person name="Tsui S.K."/>
        </authorList>
    </citation>
    <scope>NUCLEOTIDE SEQUENCE [LARGE SCALE GENOMIC DNA]</scope>
    <source>
        <strain evidence="9">Derp</strain>
    </source>
</reference>
<dbReference type="PANTHER" id="PTHR12603:SF0">
    <property type="entry name" value="CCR4-NOT TRANSCRIPTION COMPLEX SUBUNIT 4"/>
    <property type="match status" value="1"/>
</dbReference>
<evidence type="ECO:0000256" key="1">
    <source>
        <dbReference type="ARBA" id="ARBA00022771"/>
    </source>
</evidence>
<feature type="region of interest" description="Disordered" evidence="6">
    <location>
        <begin position="510"/>
        <end position="609"/>
    </location>
</feature>
<dbReference type="PROSITE" id="PS50102">
    <property type="entry name" value="RRM"/>
    <property type="match status" value="1"/>
</dbReference>
<evidence type="ECO:0000259" key="8">
    <source>
        <dbReference type="PROSITE" id="PS50102"/>
    </source>
</evidence>
<feature type="compositionally biased region" description="Low complexity" evidence="6">
    <location>
        <begin position="513"/>
        <end position="541"/>
    </location>
</feature>
<evidence type="ECO:0000256" key="2">
    <source>
        <dbReference type="ARBA" id="ARBA00022833"/>
    </source>
</evidence>
<feature type="compositionally biased region" description="Low complexity" evidence="6">
    <location>
        <begin position="34"/>
        <end position="59"/>
    </location>
</feature>
<name>A0ABQ8J937_DERPT</name>
<dbReference type="Gene3D" id="3.30.70.330">
    <property type="match status" value="1"/>
</dbReference>
<dbReference type="EMBL" id="NJHN03000060">
    <property type="protein sequence ID" value="KAH9419074.1"/>
    <property type="molecule type" value="Genomic_DNA"/>
</dbReference>
<evidence type="ECO:0000256" key="4">
    <source>
        <dbReference type="PROSITE-ProRule" id="PRU00175"/>
    </source>
</evidence>
<dbReference type="Pfam" id="PF00076">
    <property type="entry name" value="RRM_1"/>
    <property type="match status" value="1"/>
</dbReference>
<dbReference type="InterPro" id="IPR039515">
    <property type="entry name" value="NOT4_mRING-HC-C4C4"/>
</dbReference>
<evidence type="ECO:0000259" key="7">
    <source>
        <dbReference type="PROSITE" id="PS50089"/>
    </source>
</evidence>
<dbReference type="InterPro" id="IPR035979">
    <property type="entry name" value="RBD_domain_sf"/>
</dbReference>
<feature type="compositionally biased region" description="Polar residues" evidence="6">
    <location>
        <begin position="230"/>
        <end position="248"/>
    </location>
</feature>
<reference evidence="9 10" key="1">
    <citation type="journal article" date="2018" name="J. Allergy Clin. Immunol.">
        <title>High-quality assembly of Dermatophagoides pteronyssinus genome and transcriptome reveals a wide range of novel allergens.</title>
        <authorList>
            <person name="Liu X.Y."/>
            <person name="Yang K.Y."/>
            <person name="Wang M.Q."/>
            <person name="Kwok J.S."/>
            <person name="Zeng X."/>
            <person name="Yang Z."/>
            <person name="Xiao X.J."/>
            <person name="Lau C.P."/>
            <person name="Li Y."/>
            <person name="Huang Z.M."/>
            <person name="Ba J.G."/>
            <person name="Yim A.K."/>
            <person name="Ouyang C.Y."/>
            <person name="Ngai S.M."/>
            <person name="Chan T.F."/>
            <person name="Leung E.L."/>
            <person name="Liu L."/>
            <person name="Liu Z.G."/>
            <person name="Tsui S.K."/>
        </authorList>
    </citation>
    <scope>NUCLEOTIDE SEQUENCE [LARGE SCALE GENOMIC DNA]</scope>
    <source>
        <strain evidence="9">Derp</strain>
    </source>
</reference>
<comment type="caution">
    <text evidence="9">The sequence shown here is derived from an EMBL/GenBank/DDBJ whole genome shotgun (WGS) entry which is preliminary data.</text>
</comment>
<feature type="domain" description="RING-type" evidence="7">
    <location>
        <begin position="72"/>
        <end position="115"/>
    </location>
</feature>
<evidence type="ECO:0000256" key="3">
    <source>
        <dbReference type="ARBA" id="ARBA00022884"/>
    </source>
</evidence>
<feature type="region of interest" description="Disordered" evidence="6">
    <location>
        <begin position="327"/>
        <end position="389"/>
    </location>
</feature>
<organism evidence="9 10">
    <name type="scientific">Dermatophagoides pteronyssinus</name>
    <name type="common">European house dust mite</name>
    <dbReference type="NCBI Taxonomy" id="6956"/>
    <lineage>
        <taxon>Eukaryota</taxon>
        <taxon>Metazoa</taxon>
        <taxon>Ecdysozoa</taxon>
        <taxon>Arthropoda</taxon>
        <taxon>Chelicerata</taxon>
        <taxon>Arachnida</taxon>
        <taxon>Acari</taxon>
        <taxon>Acariformes</taxon>
        <taxon>Sarcoptiformes</taxon>
        <taxon>Astigmata</taxon>
        <taxon>Psoroptidia</taxon>
        <taxon>Analgoidea</taxon>
        <taxon>Pyroglyphidae</taxon>
        <taxon>Dermatophagoidinae</taxon>
        <taxon>Dermatophagoides</taxon>
    </lineage>
</organism>
<feature type="compositionally biased region" description="Low complexity" evidence="6">
    <location>
        <begin position="561"/>
        <end position="593"/>
    </location>
</feature>
<evidence type="ECO:0000313" key="9">
    <source>
        <dbReference type="EMBL" id="KAH9419074.1"/>
    </source>
</evidence>
<dbReference type="InterPro" id="IPR013083">
    <property type="entry name" value="Znf_RING/FYVE/PHD"/>
</dbReference>
<keyword evidence="10" id="KW-1185">Reference proteome</keyword>
<evidence type="ECO:0000256" key="5">
    <source>
        <dbReference type="PROSITE-ProRule" id="PRU00176"/>
    </source>
</evidence>
<dbReference type="Proteomes" id="UP000887458">
    <property type="component" value="Unassembled WGS sequence"/>
</dbReference>
<dbReference type="PROSITE" id="PS50089">
    <property type="entry name" value="ZF_RING_2"/>
    <property type="match status" value="1"/>
</dbReference>
<feature type="compositionally biased region" description="Polar residues" evidence="6">
    <location>
        <begin position="594"/>
        <end position="608"/>
    </location>
</feature>
<dbReference type="InterPro" id="IPR000504">
    <property type="entry name" value="RRM_dom"/>
</dbReference>
<feature type="compositionally biased region" description="Polar residues" evidence="6">
    <location>
        <begin position="373"/>
        <end position="389"/>
    </location>
</feature>
<feature type="region of interest" description="Disordered" evidence="6">
    <location>
        <begin position="12"/>
        <end position="59"/>
    </location>
</feature>
<dbReference type="InterPro" id="IPR039780">
    <property type="entry name" value="Mot2"/>
</dbReference>
<evidence type="ECO:0000256" key="6">
    <source>
        <dbReference type="SAM" id="MobiDB-lite"/>
    </source>
</evidence>
<dbReference type="CDD" id="cd16618">
    <property type="entry name" value="mRING-HC-C4C4_CNOT4"/>
    <property type="match status" value="1"/>
</dbReference>
<dbReference type="Gene3D" id="3.30.40.10">
    <property type="entry name" value="Zinc/RING finger domain, C3HC4 (zinc finger)"/>
    <property type="match status" value="1"/>
</dbReference>
<evidence type="ECO:0000313" key="10">
    <source>
        <dbReference type="Proteomes" id="UP000887458"/>
    </source>
</evidence>
<feature type="region of interest" description="Disordered" evidence="6">
    <location>
        <begin position="224"/>
        <end position="248"/>
    </location>
</feature>
<dbReference type="InterPro" id="IPR001841">
    <property type="entry name" value="Znf_RING"/>
</dbReference>
<keyword evidence="1 4" id="KW-0863">Zinc-finger</keyword>
<keyword evidence="3 5" id="KW-0694">RNA-binding</keyword>
<dbReference type="SUPFAM" id="SSF57850">
    <property type="entry name" value="RING/U-box"/>
    <property type="match status" value="1"/>
</dbReference>
<keyword evidence="1 4" id="KW-0479">Metal-binding</keyword>
<feature type="compositionally biased region" description="Basic residues" evidence="6">
    <location>
        <begin position="542"/>
        <end position="557"/>
    </location>
</feature>
<protein>
    <submittedName>
        <fullName evidence="9">CCR4-NOT transcription complex subunit 4</fullName>
    </submittedName>
</protein>
<feature type="region of interest" description="Disordered" evidence="6">
    <location>
        <begin position="755"/>
        <end position="778"/>
    </location>
</feature>
<feature type="compositionally biased region" description="Polar residues" evidence="6">
    <location>
        <begin position="12"/>
        <end position="33"/>
    </location>
</feature>
<proteinExistence type="predicted"/>
<dbReference type="SMART" id="SM00360">
    <property type="entry name" value="RRM"/>
    <property type="match status" value="1"/>
</dbReference>